<dbReference type="InterPro" id="IPR006151">
    <property type="entry name" value="Shikm_DH/Glu-tRNA_Rdtase"/>
</dbReference>
<dbReference type="Pfam" id="PF18317">
    <property type="entry name" value="SDH_C"/>
    <property type="match status" value="1"/>
</dbReference>
<dbReference type="PANTHER" id="PTHR21089:SF1">
    <property type="entry name" value="BIFUNCTIONAL 3-DEHYDROQUINATE DEHYDRATASE_SHIKIMATE DEHYDROGENASE, CHLOROPLASTIC"/>
    <property type="match status" value="1"/>
</dbReference>
<dbReference type="PANTHER" id="PTHR21089">
    <property type="entry name" value="SHIKIMATE DEHYDROGENASE"/>
    <property type="match status" value="1"/>
</dbReference>
<feature type="domain" description="Shikimate dehydrogenase substrate binding N-terminal" evidence="10">
    <location>
        <begin position="6"/>
        <end position="88"/>
    </location>
</feature>
<dbReference type="InterPro" id="IPR041121">
    <property type="entry name" value="SDH_C"/>
</dbReference>
<evidence type="ECO:0000256" key="7">
    <source>
        <dbReference type="ARBA" id="ARBA00049442"/>
    </source>
</evidence>
<evidence type="ECO:0000259" key="11">
    <source>
        <dbReference type="Pfam" id="PF18317"/>
    </source>
</evidence>
<comment type="caution">
    <text evidence="12">The sequence shown here is derived from an EMBL/GenBank/DDBJ whole genome shotgun (WGS) entry which is preliminary data.</text>
</comment>
<keyword evidence="3 8" id="KW-0028">Amino-acid biosynthesis</keyword>
<evidence type="ECO:0000256" key="3">
    <source>
        <dbReference type="ARBA" id="ARBA00022605"/>
    </source>
</evidence>
<feature type="binding site" evidence="8">
    <location>
        <begin position="149"/>
        <end position="154"/>
    </location>
    <ligand>
        <name>NADP(+)</name>
        <dbReference type="ChEBI" id="CHEBI:58349"/>
    </ligand>
</feature>
<dbReference type="GO" id="GO:0009423">
    <property type="term" value="P:chorismate biosynthetic process"/>
    <property type="evidence" value="ECO:0007669"/>
    <property type="project" value="UniProtKB-UniRule"/>
</dbReference>
<feature type="binding site" evidence="8">
    <location>
        <position position="77"/>
    </location>
    <ligand>
        <name>NADP(+)</name>
        <dbReference type="ChEBI" id="CHEBI:58349"/>
    </ligand>
</feature>
<dbReference type="UniPathway" id="UPA00053">
    <property type="reaction ID" value="UER00087"/>
</dbReference>
<feature type="binding site" evidence="8">
    <location>
        <position position="61"/>
    </location>
    <ligand>
        <name>shikimate</name>
        <dbReference type="ChEBI" id="CHEBI:36208"/>
    </ligand>
</feature>
<keyword evidence="5 8" id="KW-0560">Oxidoreductase</keyword>
<comment type="similarity">
    <text evidence="8">Belongs to the shikimate dehydrogenase family.</text>
</comment>
<dbReference type="HAMAP" id="MF_00222">
    <property type="entry name" value="Shikimate_DH_AroE"/>
    <property type="match status" value="1"/>
</dbReference>
<comment type="subunit">
    <text evidence="8">Homodimer.</text>
</comment>
<dbReference type="EMBL" id="RKQP01000001">
    <property type="protein sequence ID" value="RPE86396.1"/>
    <property type="molecule type" value="Genomic_DNA"/>
</dbReference>
<dbReference type="Gene3D" id="3.40.50.10860">
    <property type="entry name" value="Leucine Dehydrogenase, chain A, domain 1"/>
    <property type="match status" value="1"/>
</dbReference>
<evidence type="ECO:0000256" key="5">
    <source>
        <dbReference type="ARBA" id="ARBA00023002"/>
    </source>
</evidence>
<proteinExistence type="inferred from homology"/>
<reference evidence="12 13" key="1">
    <citation type="submission" date="2018-11" db="EMBL/GenBank/DDBJ databases">
        <title>Genomic Encyclopedia of Type Strains, Phase IV (KMG-IV): sequencing the most valuable type-strain genomes for metagenomic binning, comparative biology and taxonomic classification.</title>
        <authorList>
            <person name="Goeker M."/>
        </authorList>
    </citation>
    <scope>NUCLEOTIDE SEQUENCE [LARGE SCALE GENOMIC DNA]</scope>
    <source>
        <strain evidence="12 13">DSM 27238</strain>
    </source>
</reference>
<evidence type="ECO:0000256" key="6">
    <source>
        <dbReference type="ARBA" id="ARBA00023141"/>
    </source>
</evidence>
<comment type="pathway">
    <text evidence="1 8">Metabolic intermediate biosynthesis; chorismate biosynthesis; chorismate from D-erythrose 4-phosphate and phosphoenolpyruvate: step 4/7.</text>
</comment>
<dbReference type="OrthoDB" id="9776868at2"/>
<dbReference type="Proteomes" id="UP000281691">
    <property type="component" value="Unassembled WGS sequence"/>
</dbReference>
<evidence type="ECO:0000256" key="8">
    <source>
        <dbReference type="HAMAP-Rule" id="MF_00222"/>
    </source>
</evidence>
<comment type="function">
    <text evidence="8">Involved in the biosynthesis of the chorismate, which leads to the biosynthesis of aromatic amino acids. Catalyzes the reversible NADPH linked reduction of 3-dehydroshikimate (DHSA) to yield shikimate (SA).</text>
</comment>
<sequence>MNHYAVWGNPIAQSKSPQIHQLFAQQAQKQICYQRKLTDEWLFEQHLLAFFENGAKGANITAPFKEKAFALADIHSEHCLQAEACNTLKRLDDGRLYADNTDGLGLISDLTRLGWLKPHQNILILGAGGATKGVLAHLLHSKQQITLYNRTHKKAVSLANKFAKLGKVDAKCFNELSQQPFDLVINATSLGLQGKYIELPQTILCNANIYDMQYAPHMQTPFLNYAHSQGAKACQDGLGMLVGQASYAFELWEGILPEISPVLAQLKSEMES</sequence>
<dbReference type="SUPFAM" id="SSF53223">
    <property type="entry name" value="Aminoacid dehydrogenase-like, N-terminal domain"/>
    <property type="match status" value="1"/>
</dbReference>
<dbReference type="SUPFAM" id="SSF51735">
    <property type="entry name" value="NAD(P)-binding Rossmann-fold domains"/>
    <property type="match status" value="1"/>
</dbReference>
<feature type="binding site" evidence="8">
    <location>
        <position position="237"/>
    </location>
    <ligand>
        <name>NADP(+)</name>
        <dbReference type="ChEBI" id="CHEBI:58349"/>
    </ligand>
</feature>
<dbReference type="FunFam" id="3.40.50.10860:FF:000006">
    <property type="entry name" value="Shikimate dehydrogenase (NADP(+))"/>
    <property type="match status" value="1"/>
</dbReference>
<feature type="binding site" evidence="8">
    <location>
        <position position="212"/>
    </location>
    <ligand>
        <name>NADP(+)</name>
        <dbReference type="ChEBI" id="CHEBI:58349"/>
    </ligand>
</feature>
<feature type="binding site" evidence="8">
    <location>
        <begin position="126"/>
        <end position="130"/>
    </location>
    <ligand>
        <name>NADP(+)</name>
        <dbReference type="ChEBI" id="CHEBI:58349"/>
    </ligand>
</feature>
<feature type="active site" description="Proton acceptor" evidence="8">
    <location>
        <position position="65"/>
    </location>
</feature>
<feature type="binding site" evidence="8">
    <location>
        <position position="244"/>
    </location>
    <ligand>
        <name>shikimate</name>
        <dbReference type="ChEBI" id="CHEBI:36208"/>
    </ligand>
</feature>
<feature type="binding site" evidence="8">
    <location>
        <position position="102"/>
    </location>
    <ligand>
        <name>shikimate</name>
        <dbReference type="ChEBI" id="CHEBI:36208"/>
    </ligand>
</feature>
<dbReference type="Gene3D" id="3.40.50.720">
    <property type="entry name" value="NAD(P)-binding Rossmann-like Domain"/>
    <property type="match status" value="1"/>
</dbReference>
<accession>A0A3N4VTH2</accession>
<comment type="catalytic activity">
    <reaction evidence="7 8">
        <text>shikimate + NADP(+) = 3-dehydroshikimate + NADPH + H(+)</text>
        <dbReference type="Rhea" id="RHEA:17737"/>
        <dbReference type="ChEBI" id="CHEBI:15378"/>
        <dbReference type="ChEBI" id="CHEBI:16630"/>
        <dbReference type="ChEBI" id="CHEBI:36208"/>
        <dbReference type="ChEBI" id="CHEBI:57783"/>
        <dbReference type="ChEBI" id="CHEBI:58349"/>
        <dbReference type="EC" id="1.1.1.25"/>
    </reaction>
</comment>
<dbReference type="InterPro" id="IPR022893">
    <property type="entry name" value="Shikimate_DH_fam"/>
</dbReference>
<evidence type="ECO:0000313" key="13">
    <source>
        <dbReference type="Proteomes" id="UP000281691"/>
    </source>
</evidence>
<evidence type="ECO:0000256" key="4">
    <source>
        <dbReference type="ARBA" id="ARBA00022857"/>
    </source>
</evidence>
<dbReference type="GO" id="GO:0008652">
    <property type="term" value="P:amino acid biosynthetic process"/>
    <property type="evidence" value="ECO:0007669"/>
    <property type="project" value="UniProtKB-KW"/>
</dbReference>
<dbReference type="GO" id="GO:0005829">
    <property type="term" value="C:cytosol"/>
    <property type="evidence" value="ECO:0007669"/>
    <property type="project" value="TreeGrafter"/>
</dbReference>
<keyword evidence="4 8" id="KW-0521">NADP</keyword>
<dbReference type="InterPro" id="IPR036291">
    <property type="entry name" value="NAD(P)-bd_dom_sf"/>
</dbReference>
<dbReference type="EC" id="1.1.1.25" evidence="2 8"/>
<protein>
    <recommendedName>
        <fullName evidence="2 8">Shikimate dehydrogenase (NADP(+))</fullName>
        <shortName evidence="8">SDH</shortName>
        <ecNumber evidence="2 8">1.1.1.25</ecNumber>
    </recommendedName>
</protein>
<evidence type="ECO:0000256" key="2">
    <source>
        <dbReference type="ARBA" id="ARBA00012962"/>
    </source>
</evidence>
<dbReference type="GO" id="GO:0004764">
    <property type="term" value="F:shikimate 3-dehydrogenase (NADP+) activity"/>
    <property type="evidence" value="ECO:0007669"/>
    <property type="project" value="UniProtKB-UniRule"/>
</dbReference>
<dbReference type="InterPro" id="IPR011342">
    <property type="entry name" value="Shikimate_DH"/>
</dbReference>
<feature type="domain" description="SDH C-terminal" evidence="11">
    <location>
        <begin position="237"/>
        <end position="267"/>
    </location>
</feature>
<dbReference type="GO" id="GO:0019632">
    <property type="term" value="P:shikimate metabolic process"/>
    <property type="evidence" value="ECO:0007669"/>
    <property type="project" value="InterPro"/>
</dbReference>
<keyword evidence="6 8" id="KW-0057">Aromatic amino acid biosynthesis</keyword>
<feature type="domain" description="Quinate/shikimate 5-dehydrogenase/glutamyl-tRNA reductase" evidence="9">
    <location>
        <begin position="119"/>
        <end position="189"/>
    </location>
</feature>
<dbReference type="GO" id="GO:0009073">
    <property type="term" value="P:aromatic amino acid family biosynthetic process"/>
    <property type="evidence" value="ECO:0007669"/>
    <property type="project" value="UniProtKB-KW"/>
</dbReference>
<dbReference type="InterPro" id="IPR013708">
    <property type="entry name" value="Shikimate_DH-bd_N"/>
</dbReference>
<keyword evidence="13" id="KW-1185">Reference proteome</keyword>
<dbReference type="RefSeq" id="WP_124210928.1">
    <property type="nucleotide sequence ID" value="NZ_CP016615.1"/>
</dbReference>
<dbReference type="NCBIfam" id="TIGR00507">
    <property type="entry name" value="aroE"/>
    <property type="match status" value="1"/>
</dbReference>
<dbReference type="Pfam" id="PF01488">
    <property type="entry name" value="Shikimate_DH"/>
    <property type="match status" value="1"/>
</dbReference>
<evidence type="ECO:0000259" key="10">
    <source>
        <dbReference type="Pfam" id="PF08501"/>
    </source>
</evidence>
<dbReference type="NCBIfam" id="NF001310">
    <property type="entry name" value="PRK00258.1-2"/>
    <property type="match status" value="1"/>
</dbReference>
<evidence type="ECO:0000259" key="9">
    <source>
        <dbReference type="Pfam" id="PF01488"/>
    </source>
</evidence>
<dbReference type="CDD" id="cd01065">
    <property type="entry name" value="NAD_bind_Shikimate_DH"/>
    <property type="match status" value="1"/>
</dbReference>
<feature type="binding site" evidence="8">
    <location>
        <begin position="14"/>
        <end position="16"/>
    </location>
    <ligand>
        <name>shikimate</name>
        <dbReference type="ChEBI" id="CHEBI:36208"/>
    </ligand>
</feature>
<dbReference type="InterPro" id="IPR046346">
    <property type="entry name" value="Aminoacid_DH-like_N_sf"/>
</dbReference>
<dbReference type="GO" id="GO:0050661">
    <property type="term" value="F:NADP binding"/>
    <property type="evidence" value="ECO:0007669"/>
    <property type="project" value="InterPro"/>
</dbReference>
<feature type="binding site" evidence="8">
    <location>
        <position position="86"/>
    </location>
    <ligand>
        <name>shikimate</name>
        <dbReference type="ChEBI" id="CHEBI:36208"/>
    </ligand>
</feature>
<evidence type="ECO:0000313" key="12">
    <source>
        <dbReference type="EMBL" id="RPE86396.1"/>
    </source>
</evidence>
<organism evidence="12 13">
    <name type="scientific">Vespertiliibacter pulmonis</name>
    <dbReference type="NCBI Taxonomy" id="1443036"/>
    <lineage>
        <taxon>Bacteria</taxon>
        <taxon>Pseudomonadati</taxon>
        <taxon>Pseudomonadota</taxon>
        <taxon>Gammaproteobacteria</taxon>
        <taxon>Pasteurellales</taxon>
        <taxon>Pasteurellaceae</taxon>
        <taxon>Vespertiliibacter</taxon>
    </lineage>
</organism>
<dbReference type="AlphaFoldDB" id="A0A3N4VTH2"/>
<gene>
    <name evidence="8" type="primary">aroE</name>
    <name evidence="12" type="ORF">EDC46_0794</name>
</gene>
<name>A0A3N4VTH2_9PAST</name>
<evidence type="ECO:0000256" key="1">
    <source>
        <dbReference type="ARBA" id="ARBA00004871"/>
    </source>
</evidence>
<dbReference type="Pfam" id="PF08501">
    <property type="entry name" value="Shikimate_dh_N"/>
    <property type="match status" value="1"/>
</dbReference>
<feature type="binding site" evidence="8">
    <location>
        <position position="214"/>
    </location>
    <ligand>
        <name>shikimate</name>
        <dbReference type="ChEBI" id="CHEBI:36208"/>
    </ligand>
</feature>